<evidence type="ECO:0000313" key="2">
    <source>
        <dbReference type="EMBL" id="QDU44409.1"/>
    </source>
</evidence>
<organism evidence="2 3">
    <name type="scientific">Symmachiella dynata</name>
    <dbReference type="NCBI Taxonomy" id="2527995"/>
    <lineage>
        <taxon>Bacteria</taxon>
        <taxon>Pseudomonadati</taxon>
        <taxon>Planctomycetota</taxon>
        <taxon>Planctomycetia</taxon>
        <taxon>Planctomycetales</taxon>
        <taxon>Planctomycetaceae</taxon>
        <taxon>Symmachiella</taxon>
    </lineage>
</organism>
<dbReference type="Proteomes" id="UP000319383">
    <property type="component" value="Chromosome"/>
</dbReference>
<dbReference type="Gene3D" id="3.80.10.10">
    <property type="entry name" value="Ribonuclease Inhibitor"/>
    <property type="match status" value="3"/>
</dbReference>
<dbReference type="Pfam" id="PF13516">
    <property type="entry name" value="LRR_6"/>
    <property type="match status" value="2"/>
</dbReference>
<reference evidence="2 3" key="1">
    <citation type="submission" date="2019-02" db="EMBL/GenBank/DDBJ databases">
        <title>Deep-cultivation of Planctomycetes and their phenomic and genomic characterization uncovers novel biology.</title>
        <authorList>
            <person name="Wiegand S."/>
            <person name="Jogler M."/>
            <person name="Boedeker C."/>
            <person name="Pinto D."/>
            <person name="Vollmers J."/>
            <person name="Rivas-Marin E."/>
            <person name="Kohn T."/>
            <person name="Peeters S.H."/>
            <person name="Heuer A."/>
            <person name="Rast P."/>
            <person name="Oberbeckmann S."/>
            <person name="Bunk B."/>
            <person name="Jeske O."/>
            <person name="Meyerdierks A."/>
            <person name="Storesund J.E."/>
            <person name="Kallscheuer N."/>
            <person name="Luecker S."/>
            <person name="Lage O.M."/>
            <person name="Pohl T."/>
            <person name="Merkel B.J."/>
            <person name="Hornburger P."/>
            <person name="Mueller R.-W."/>
            <person name="Bruemmer F."/>
            <person name="Labrenz M."/>
            <person name="Spormann A.M."/>
            <person name="Op den Camp H."/>
            <person name="Overmann J."/>
            <person name="Amann R."/>
            <person name="Jetten M.S.M."/>
            <person name="Mascher T."/>
            <person name="Medema M.H."/>
            <person name="Devos D.P."/>
            <person name="Kaster A.-K."/>
            <person name="Ovreas L."/>
            <person name="Rohde M."/>
            <person name="Galperin M.Y."/>
            <person name="Jogler C."/>
        </authorList>
    </citation>
    <scope>NUCLEOTIDE SEQUENCE [LARGE SCALE GENOMIC DNA]</scope>
    <source>
        <strain evidence="2 3">Mal52</strain>
    </source>
</reference>
<gene>
    <name evidence="2" type="ORF">Mal52_28900</name>
</gene>
<keyword evidence="1" id="KW-0812">Transmembrane</keyword>
<dbReference type="SMART" id="SM00367">
    <property type="entry name" value="LRR_CC"/>
    <property type="match status" value="3"/>
</dbReference>
<dbReference type="InterPro" id="IPR051341">
    <property type="entry name" value="Zyg-11_UBL_adapter"/>
</dbReference>
<protein>
    <submittedName>
        <fullName evidence="2">Leucine Rich repeats (2 copies)</fullName>
    </submittedName>
</protein>
<dbReference type="EMBL" id="CP036276">
    <property type="protein sequence ID" value="QDU44409.1"/>
    <property type="molecule type" value="Genomic_DNA"/>
</dbReference>
<dbReference type="SUPFAM" id="SSF52047">
    <property type="entry name" value="RNI-like"/>
    <property type="match status" value="1"/>
</dbReference>
<dbReference type="InterPro" id="IPR001611">
    <property type="entry name" value="Leu-rich_rpt"/>
</dbReference>
<keyword evidence="1" id="KW-1133">Transmembrane helix</keyword>
<sequence>MRGHFTRGQATLLNAIQPRSSIKNTDAIGPKIVLLCWRSLEWGTFPALLLLLLLSMYGDFMNAPQSAPESTTAPSPRRKKWVFKILLAIVLLVLLVPIALQGLAGFSPVVDVRNKVSSLGGTIQTAVAAPEFLQSIVGKDWAGWDRFYGGIEVDQVGLNQSLVEDQDLALLQQTPGLRTLKLQTTRITDAGIQHLSSVPQLQKLDLGGTEITNAGLDHLQSLEELQELAIADTAVSDDGIAKLAGLKTLTVLDASGTNLTDASLKTLSEIPILKTLKLDGCNLTDEGLTVLKNCKSLTSLSLDEIPLTGSFLKELQGVPLEDLSLAHTNCDGTMFTDAGELKTLKTLSLSHCPVEEAGIASIAALSGLETLSLDNTKINEGSVAGLKGMPQLRILSINSTPTTADTLRELKGMPKLKLVIANKTQVSRGDVDALGAEIESFSVLIVSSGGGG</sequence>
<dbReference type="InterPro" id="IPR032675">
    <property type="entry name" value="LRR_dom_sf"/>
</dbReference>
<feature type="transmembrane region" description="Helical" evidence="1">
    <location>
        <begin position="81"/>
        <end position="100"/>
    </location>
</feature>
<dbReference type="PANTHER" id="PTHR12904:SF23">
    <property type="entry name" value="PROTEIN ZER-1 HOMOLOG"/>
    <property type="match status" value="1"/>
</dbReference>
<evidence type="ECO:0000256" key="1">
    <source>
        <dbReference type="SAM" id="Phobius"/>
    </source>
</evidence>
<proteinExistence type="predicted"/>
<accession>A0A517ZPK4</accession>
<dbReference type="InterPro" id="IPR006553">
    <property type="entry name" value="Leu-rich_rpt_Cys-con_subtyp"/>
</dbReference>
<name>A0A517ZPK4_9PLAN</name>
<dbReference type="AlphaFoldDB" id="A0A517ZPK4"/>
<keyword evidence="1" id="KW-0472">Membrane</keyword>
<evidence type="ECO:0000313" key="3">
    <source>
        <dbReference type="Proteomes" id="UP000319383"/>
    </source>
</evidence>
<keyword evidence="3" id="KW-1185">Reference proteome</keyword>
<dbReference type="SMART" id="SM00368">
    <property type="entry name" value="LRR_RI"/>
    <property type="match status" value="4"/>
</dbReference>
<dbReference type="PANTHER" id="PTHR12904">
    <property type="match status" value="1"/>
</dbReference>
<dbReference type="KEGG" id="sdyn:Mal52_28900"/>